<proteinExistence type="predicted"/>
<evidence type="ECO:0000313" key="5">
    <source>
        <dbReference type="Proteomes" id="UP000627838"/>
    </source>
</evidence>
<evidence type="ECO:0000256" key="1">
    <source>
        <dbReference type="SAM" id="SignalP"/>
    </source>
</evidence>
<feature type="domain" description="Mammalian cell entry C-terminal" evidence="3">
    <location>
        <begin position="111"/>
        <end position="294"/>
    </location>
</feature>
<evidence type="ECO:0000259" key="3">
    <source>
        <dbReference type="Pfam" id="PF11887"/>
    </source>
</evidence>
<organism evidence="4 5">
    <name type="scientific">Actinomadura algeriensis</name>
    <dbReference type="NCBI Taxonomy" id="1679523"/>
    <lineage>
        <taxon>Bacteria</taxon>
        <taxon>Bacillati</taxon>
        <taxon>Actinomycetota</taxon>
        <taxon>Actinomycetes</taxon>
        <taxon>Streptosporangiales</taxon>
        <taxon>Thermomonosporaceae</taxon>
        <taxon>Actinomadura</taxon>
    </lineage>
</organism>
<protein>
    <submittedName>
        <fullName evidence="4">Virulence factor Mce-like protein</fullName>
    </submittedName>
</protein>
<dbReference type="Pfam" id="PF02470">
    <property type="entry name" value="MlaD"/>
    <property type="match status" value="1"/>
</dbReference>
<evidence type="ECO:0000259" key="2">
    <source>
        <dbReference type="Pfam" id="PF02470"/>
    </source>
</evidence>
<dbReference type="Proteomes" id="UP000627838">
    <property type="component" value="Unassembled WGS sequence"/>
</dbReference>
<keyword evidence="1" id="KW-0732">Signal</keyword>
<dbReference type="RefSeq" id="WP_192759726.1">
    <property type="nucleotide sequence ID" value="NZ_JADBDZ010000001.1"/>
</dbReference>
<accession>A0ABR9JRD5</accession>
<dbReference type="PANTHER" id="PTHR33371:SF4">
    <property type="entry name" value="INTERMEMBRANE PHOSPHOLIPID TRANSPORT SYSTEM BINDING PROTEIN MLAD"/>
    <property type="match status" value="1"/>
</dbReference>
<comment type="caution">
    <text evidence="4">The sequence shown here is derived from an EMBL/GenBank/DDBJ whole genome shotgun (WGS) entry which is preliminary data.</text>
</comment>
<dbReference type="NCBIfam" id="TIGR00996">
    <property type="entry name" value="Mtu_fam_mce"/>
    <property type="match status" value="1"/>
</dbReference>
<feature type="signal peptide" evidence="1">
    <location>
        <begin position="1"/>
        <end position="18"/>
    </location>
</feature>
<gene>
    <name evidence="4" type="ORF">H4W34_002958</name>
</gene>
<keyword evidence="5" id="KW-1185">Reference proteome</keyword>
<dbReference type="PANTHER" id="PTHR33371">
    <property type="entry name" value="INTERMEMBRANE PHOSPHOLIPID TRANSPORT SYSTEM BINDING PROTEIN MLAD-RELATED"/>
    <property type="match status" value="1"/>
</dbReference>
<reference evidence="4 5" key="1">
    <citation type="submission" date="2020-10" db="EMBL/GenBank/DDBJ databases">
        <title>Sequencing the genomes of 1000 actinobacteria strains.</title>
        <authorList>
            <person name="Klenk H.-P."/>
        </authorList>
    </citation>
    <scope>NUCLEOTIDE SEQUENCE [LARGE SCALE GENOMIC DNA]</scope>
    <source>
        <strain evidence="4 5">DSM 46744</strain>
    </source>
</reference>
<dbReference type="EMBL" id="JADBDZ010000001">
    <property type="protein sequence ID" value="MBE1533125.1"/>
    <property type="molecule type" value="Genomic_DNA"/>
</dbReference>
<feature type="domain" description="Mce/MlaD" evidence="2">
    <location>
        <begin position="28"/>
        <end position="103"/>
    </location>
</feature>
<dbReference type="InterPro" id="IPR024516">
    <property type="entry name" value="Mce_C"/>
</dbReference>
<dbReference type="InterPro" id="IPR003399">
    <property type="entry name" value="Mce/MlaD"/>
</dbReference>
<dbReference type="InterPro" id="IPR052336">
    <property type="entry name" value="MlaD_Phospholipid_Transporter"/>
</dbReference>
<dbReference type="PROSITE" id="PS51257">
    <property type="entry name" value="PROKAR_LIPOPROTEIN"/>
    <property type="match status" value="1"/>
</dbReference>
<feature type="chain" id="PRO_5045682023" evidence="1">
    <location>
        <begin position="19"/>
        <end position="342"/>
    </location>
</feature>
<name>A0ABR9JRD5_9ACTN</name>
<dbReference type="InterPro" id="IPR005693">
    <property type="entry name" value="Mce"/>
</dbReference>
<sequence length="342" mass="36332">MRRLIAAAAALALTAATGGCGLAPGDGTYRLTVYFAKTTSLYEQSRVRIMGADAGSVTGITTEGDRVKVELEIDEAIPVRRDTRAAIASANALGERFVVLTPPWQPGAPKAPDGMVIPRERTKLPVEIDDALAAFARLNKSIDPQQLGDAVGRGADDLRGRGGDVNDALRGTADLTETLAAQDERIVSLAGGLRTLATELNARDKRLGELIDSFGTVSRSLTEERARLTRFIEGLAAAIRESRVIVTEYQETLPSTVSDLSNIVLSLKSNAGSLNQAIDALGTFADVAVEAWDEQNHVATIRVVVQGSVRAWLQPLFDAMGWGTVPCLEGQPALGNCTEGPR</sequence>
<evidence type="ECO:0000313" key="4">
    <source>
        <dbReference type="EMBL" id="MBE1533125.1"/>
    </source>
</evidence>
<dbReference type="Pfam" id="PF11887">
    <property type="entry name" value="Mce4_CUP1"/>
    <property type="match status" value="1"/>
</dbReference>